<sequence>MVYYRLHKRQYSSKTSRSTEQPVKKVYYTRDSNKVCVPFRRKPTQNLDDINHEQLERADDMWDSQHSSFFRGSGMGGSERQGLNLCFSSPSSTRDGGREGLKPLGLHGYFQCP</sequence>
<name>A0A484MFV6_9ASTE</name>
<dbReference type="EMBL" id="OOIL02003291">
    <property type="protein sequence ID" value="VFQ86974.1"/>
    <property type="molecule type" value="Genomic_DNA"/>
</dbReference>
<organism evidence="2 3">
    <name type="scientific">Cuscuta campestris</name>
    <dbReference type="NCBI Taxonomy" id="132261"/>
    <lineage>
        <taxon>Eukaryota</taxon>
        <taxon>Viridiplantae</taxon>
        <taxon>Streptophyta</taxon>
        <taxon>Embryophyta</taxon>
        <taxon>Tracheophyta</taxon>
        <taxon>Spermatophyta</taxon>
        <taxon>Magnoliopsida</taxon>
        <taxon>eudicotyledons</taxon>
        <taxon>Gunneridae</taxon>
        <taxon>Pentapetalae</taxon>
        <taxon>asterids</taxon>
        <taxon>lamiids</taxon>
        <taxon>Solanales</taxon>
        <taxon>Convolvulaceae</taxon>
        <taxon>Cuscuteae</taxon>
        <taxon>Cuscuta</taxon>
        <taxon>Cuscuta subgen. Grammica</taxon>
        <taxon>Cuscuta sect. Cleistogrammica</taxon>
    </lineage>
</organism>
<gene>
    <name evidence="2" type="ORF">CCAM_LOCUS28750</name>
</gene>
<evidence type="ECO:0000313" key="2">
    <source>
        <dbReference type="EMBL" id="VFQ86974.1"/>
    </source>
</evidence>
<protein>
    <submittedName>
        <fullName evidence="2">Uncharacterized protein</fullName>
    </submittedName>
</protein>
<evidence type="ECO:0000256" key="1">
    <source>
        <dbReference type="SAM" id="MobiDB-lite"/>
    </source>
</evidence>
<evidence type="ECO:0000313" key="3">
    <source>
        <dbReference type="Proteomes" id="UP000595140"/>
    </source>
</evidence>
<proteinExistence type="predicted"/>
<keyword evidence="3" id="KW-1185">Reference proteome</keyword>
<feature type="region of interest" description="Disordered" evidence="1">
    <location>
        <begin position="69"/>
        <end position="100"/>
    </location>
</feature>
<accession>A0A484MFV6</accession>
<dbReference type="AlphaFoldDB" id="A0A484MFV6"/>
<dbReference type="Proteomes" id="UP000595140">
    <property type="component" value="Unassembled WGS sequence"/>
</dbReference>
<reference evidence="2 3" key="1">
    <citation type="submission" date="2018-04" db="EMBL/GenBank/DDBJ databases">
        <authorList>
            <person name="Vogel A."/>
        </authorList>
    </citation>
    <scope>NUCLEOTIDE SEQUENCE [LARGE SCALE GENOMIC DNA]</scope>
</reference>